<protein>
    <submittedName>
        <fullName evidence="1">Uncharacterized protein</fullName>
    </submittedName>
</protein>
<dbReference type="EMBL" id="ASPP01001521">
    <property type="protein sequence ID" value="ETO35539.1"/>
    <property type="molecule type" value="Genomic_DNA"/>
</dbReference>
<name>X6PBV4_RETFI</name>
<reference evidence="1 2" key="1">
    <citation type="journal article" date="2013" name="Curr. Biol.">
        <title>The Genome of the Foraminiferan Reticulomyxa filosa.</title>
        <authorList>
            <person name="Glockner G."/>
            <person name="Hulsmann N."/>
            <person name="Schleicher M."/>
            <person name="Noegel A.A."/>
            <person name="Eichinger L."/>
            <person name="Gallinger C."/>
            <person name="Pawlowski J."/>
            <person name="Sierra R."/>
            <person name="Euteneuer U."/>
            <person name="Pillet L."/>
            <person name="Moustafa A."/>
            <person name="Platzer M."/>
            <person name="Groth M."/>
            <person name="Szafranski K."/>
            <person name="Schliwa M."/>
        </authorList>
    </citation>
    <scope>NUCLEOTIDE SEQUENCE [LARGE SCALE GENOMIC DNA]</scope>
</reference>
<evidence type="ECO:0000313" key="1">
    <source>
        <dbReference type="EMBL" id="ETO35539.1"/>
    </source>
</evidence>
<proteinExistence type="predicted"/>
<comment type="caution">
    <text evidence="1">The sequence shown here is derived from an EMBL/GenBank/DDBJ whole genome shotgun (WGS) entry which is preliminary data.</text>
</comment>
<dbReference type="Proteomes" id="UP000023152">
    <property type="component" value="Unassembled WGS sequence"/>
</dbReference>
<accession>X6PBV4</accession>
<gene>
    <name evidence="1" type="ORF">RFI_01524</name>
</gene>
<sequence>MLLKLENRQLVSRQFRLTASYQIDLEEFIECMEFNTGVPHPQYYFYCISMIYQQSFINLFNVEMTWLLWTSIFTSNVNEMSDQLQSLDDVSIWSNKWKMLFAADKTQCITFRYQNKRKFQKMQLTLQHKPERIRSCKVSWITTIRPSLEYASAFWNGAADTIVNDTKDCNISNQTALELRQEEVKLYHKFIRWSGRLNGHNLVLEYKIWNELHIIDC</sequence>
<organism evidence="1 2">
    <name type="scientific">Reticulomyxa filosa</name>
    <dbReference type="NCBI Taxonomy" id="46433"/>
    <lineage>
        <taxon>Eukaryota</taxon>
        <taxon>Sar</taxon>
        <taxon>Rhizaria</taxon>
        <taxon>Retaria</taxon>
        <taxon>Foraminifera</taxon>
        <taxon>Monothalamids</taxon>
        <taxon>Reticulomyxidae</taxon>
        <taxon>Reticulomyxa</taxon>
    </lineage>
</organism>
<keyword evidence="2" id="KW-1185">Reference proteome</keyword>
<dbReference type="AlphaFoldDB" id="X6PBV4"/>
<evidence type="ECO:0000313" key="2">
    <source>
        <dbReference type="Proteomes" id="UP000023152"/>
    </source>
</evidence>